<name>A0ABR3YPB4_9PEZI</name>
<comment type="cofactor">
    <cofactor evidence="1 5">
        <name>pyridoxal 5'-phosphate</name>
        <dbReference type="ChEBI" id="CHEBI:597326"/>
    </cofactor>
</comment>
<comment type="similarity">
    <text evidence="2 5">Belongs to the group II decarboxylase family.</text>
</comment>
<evidence type="ECO:0000256" key="5">
    <source>
        <dbReference type="RuleBase" id="RU000382"/>
    </source>
</evidence>
<dbReference type="PANTHER" id="PTHR11999">
    <property type="entry name" value="GROUP II PYRIDOXAL-5-PHOSPHATE DECARBOXYLASE"/>
    <property type="match status" value="1"/>
</dbReference>
<dbReference type="InterPro" id="IPR010977">
    <property type="entry name" value="Aromatic_deC"/>
</dbReference>
<dbReference type="InterPro" id="IPR019034">
    <property type="entry name" value="UPF0390"/>
</dbReference>
<evidence type="ECO:0000256" key="4">
    <source>
        <dbReference type="ARBA" id="ARBA00023239"/>
    </source>
</evidence>
<keyword evidence="8" id="KW-1185">Reference proteome</keyword>
<dbReference type="Gene3D" id="3.90.1150.10">
    <property type="entry name" value="Aspartate Aminotransferase, domain 1"/>
    <property type="match status" value="1"/>
</dbReference>
<evidence type="ECO:0008006" key="9">
    <source>
        <dbReference type="Google" id="ProtNLM"/>
    </source>
</evidence>
<keyword evidence="4 5" id="KW-0456">Lyase</keyword>
<sequence length="580" mass="62233">MAQGAIKKVSARPPPKANKATKKGATAKTSKPKKLKTSHEKLQRKFAGALVAKTEKLLGERARHLEMIGKGKKTAPEDRLNAKGGSRNAPTTPPASALAHARSSLPQRASPEYLSRHGPAATLLHIRNDILPALSGQGVSARYFGFVTGGVLPEAEAADNIVSAMDQSAASHIPDHSVVVDIEHSALSMLADVLGLEAERFTGSIFTTGATASNILGLACGREAVLRKRLLPGESVARLGLLGACAKAGVTEVQILTSGGHSSLSKAAAVVGLGWDAVKEVSISKEKPWKLDIDEVERRLQRPGVASVISISMGEVNTGLFATSGRDEMQRLRKLADRYSAWLHVDGAFGIFVRTLDDSAENEMLKAATAGLELADSIAADAHKILNAAKDYQPYDCGVFYTAHKALMQETFCNPNAAYLANTISKDTDMLSSPLDMGLENSRRFRALPIYAILVSLGRQGLTEMVGKMVAVTRALAREISWLPEYEMLPVLRGTQPDAETSEDDGLLSFSHISFILMVRLRNRKKNKTLVDRINESREVFVSGSVWNGVPVARIAVSSHRTTLADVGGVVELLKRVAAQ</sequence>
<dbReference type="Pfam" id="PF00282">
    <property type="entry name" value="Pyridoxal_deC"/>
    <property type="match status" value="1"/>
</dbReference>
<dbReference type="InterPro" id="IPR015424">
    <property type="entry name" value="PyrdxlP-dep_Trfase"/>
</dbReference>
<evidence type="ECO:0000256" key="6">
    <source>
        <dbReference type="SAM" id="MobiDB-lite"/>
    </source>
</evidence>
<feature type="region of interest" description="Disordered" evidence="6">
    <location>
        <begin position="1"/>
        <end position="41"/>
    </location>
</feature>
<organism evidence="7 8">
    <name type="scientific">Ceratocystis pirilliformis</name>
    <dbReference type="NCBI Taxonomy" id="259994"/>
    <lineage>
        <taxon>Eukaryota</taxon>
        <taxon>Fungi</taxon>
        <taxon>Dikarya</taxon>
        <taxon>Ascomycota</taxon>
        <taxon>Pezizomycotina</taxon>
        <taxon>Sordariomycetes</taxon>
        <taxon>Hypocreomycetidae</taxon>
        <taxon>Microascales</taxon>
        <taxon>Ceratocystidaceae</taxon>
        <taxon>Ceratocystis</taxon>
    </lineage>
</organism>
<accession>A0ABR3YPB4</accession>
<protein>
    <recommendedName>
        <fullName evidence="9">L-2,4-diaminobutyrate decarboxylase</fullName>
    </recommendedName>
</protein>
<feature type="compositionally biased region" description="Basic and acidic residues" evidence="6">
    <location>
        <begin position="68"/>
        <end position="81"/>
    </location>
</feature>
<dbReference type="SUPFAM" id="SSF53383">
    <property type="entry name" value="PLP-dependent transferases"/>
    <property type="match status" value="1"/>
</dbReference>
<evidence type="ECO:0000256" key="1">
    <source>
        <dbReference type="ARBA" id="ARBA00001933"/>
    </source>
</evidence>
<dbReference type="Gene3D" id="3.40.640.10">
    <property type="entry name" value="Type I PLP-dependent aspartate aminotransferase-like (Major domain)"/>
    <property type="match status" value="1"/>
</dbReference>
<dbReference type="EMBL" id="JAWDJO010000190">
    <property type="protein sequence ID" value="KAL1890198.1"/>
    <property type="molecule type" value="Genomic_DNA"/>
</dbReference>
<proteinExistence type="inferred from homology"/>
<comment type="caution">
    <text evidence="7">The sequence shown here is derived from an EMBL/GenBank/DDBJ whole genome shotgun (WGS) entry which is preliminary data.</text>
</comment>
<dbReference type="PANTHER" id="PTHR11999:SF165">
    <property type="entry name" value="DECARBOXYLASE, PUTATIVE (AFU_ORTHOLOGUE AFUA_2G04980)-RELATED"/>
    <property type="match status" value="1"/>
</dbReference>
<evidence type="ECO:0000313" key="7">
    <source>
        <dbReference type="EMBL" id="KAL1890198.1"/>
    </source>
</evidence>
<dbReference type="Proteomes" id="UP001583280">
    <property type="component" value="Unassembled WGS sequence"/>
</dbReference>
<dbReference type="InterPro" id="IPR015421">
    <property type="entry name" value="PyrdxlP-dep_Trfase_major"/>
</dbReference>
<evidence type="ECO:0000313" key="8">
    <source>
        <dbReference type="Proteomes" id="UP001583280"/>
    </source>
</evidence>
<dbReference type="InterPro" id="IPR015422">
    <property type="entry name" value="PyrdxlP-dep_Trfase_small"/>
</dbReference>
<keyword evidence="3 5" id="KW-0663">Pyridoxal phosphate</keyword>
<dbReference type="Pfam" id="PF09495">
    <property type="entry name" value="DUF2462"/>
    <property type="match status" value="1"/>
</dbReference>
<dbReference type="InterPro" id="IPR002129">
    <property type="entry name" value="PyrdxlP-dep_de-COase"/>
</dbReference>
<feature type="region of interest" description="Disordered" evidence="6">
    <location>
        <begin position="68"/>
        <end position="112"/>
    </location>
</feature>
<reference evidence="7 8" key="1">
    <citation type="journal article" date="2024" name="IMA Fungus">
        <title>IMA Genome - F19 : A genome assembly and annotation guide to empower mycologists, including annotated draft genome sequences of Ceratocystis pirilliformis, Diaporthe australafricana, Fusarium ophioides, Paecilomyces lecythidis, and Sporothrix stenoceras.</title>
        <authorList>
            <person name="Aylward J."/>
            <person name="Wilson A.M."/>
            <person name="Visagie C.M."/>
            <person name="Spraker J."/>
            <person name="Barnes I."/>
            <person name="Buitendag C."/>
            <person name="Ceriani C."/>
            <person name="Del Mar Angel L."/>
            <person name="du Plessis D."/>
            <person name="Fuchs T."/>
            <person name="Gasser K."/>
            <person name="Kramer D."/>
            <person name="Li W."/>
            <person name="Munsamy K."/>
            <person name="Piso A."/>
            <person name="Price J.L."/>
            <person name="Sonnekus B."/>
            <person name="Thomas C."/>
            <person name="van der Nest A."/>
            <person name="van Dijk A."/>
            <person name="van Heerden A."/>
            <person name="van Vuuren N."/>
            <person name="Yilmaz N."/>
            <person name="Duong T.A."/>
            <person name="van der Merwe N.A."/>
            <person name="Wingfield M.J."/>
            <person name="Wingfield B.D."/>
        </authorList>
    </citation>
    <scope>NUCLEOTIDE SEQUENCE [LARGE SCALE GENOMIC DNA]</scope>
    <source>
        <strain evidence="7 8">CMW 12675</strain>
    </source>
</reference>
<gene>
    <name evidence="7" type="ORF">Cpir12675_005491</name>
</gene>
<evidence type="ECO:0000256" key="3">
    <source>
        <dbReference type="ARBA" id="ARBA00022898"/>
    </source>
</evidence>
<evidence type="ECO:0000256" key="2">
    <source>
        <dbReference type="ARBA" id="ARBA00009533"/>
    </source>
</evidence>